<dbReference type="AlphaFoldDB" id="A0AAD4Q9H0"/>
<accession>A0AAD4Q9H0</accession>
<dbReference type="Proteomes" id="UP001201163">
    <property type="component" value="Unassembled WGS sequence"/>
</dbReference>
<feature type="transmembrane region" description="Helical" evidence="2">
    <location>
        <begin position="126"/>
        <end position="145"/>
    </location>
</feature>
<keyword evidence="2" id="KW-0812">Transmembrane</keyword>
<feature type="domain" description="DUF6535" evidence="3">
    <location>
        <begin position="33"/>
        <end position="209"/>
    </location>
</feature>
<keyword evidence="2" id="KW-1133">Transmembrane helix</keyword>
<name>A0AAD4Q9H0_9AGAM</name>
<sequence>MATSYSQVPKDEALEMGIPAEVPPSGDPSDKTWLMYLSESEKYDKAISDGWKDDANGVLVPGLFSATVAAFIIESYKKLSPDSGGQTVFFLQQISEQLSGLSNGTYVGPQDYPMFSPSTSIVCVNAMWILSLIVSITCALLATLMQQWARQYVQLPQLRTTPRERAHVRSFLFFGLKQFRMSYAVELIPTLLHLAVFLFFVGLIIFFFTIFTTVAIIISVSVGIFSIAYIALTILPCVYLNCPYRTSLSNLSWYAGHTVVRYFMALFLWIEEFFHVQNHLVDWRERFERYVKDHDRRRKDGLGKSVANRAQSAPEDRELQALYWFLHVPALSEDGAFQNFVSTLTGDTVPRLLQPQAPDSQSSSSFGHRLHELLLTCLPGTTGLTPSAQQHRLLTCLDTIYRGVRAYNLAPLDQSGEPIPDSIRINFAELRTMRVLWSDQGTAVRVRARCICALLARRILRDIGHRRHPRDADLSWLAAVFDKSSNEIYNSLDNLAGADSMNLKSFVRGVQSPLLERGLTNEEITSILDTLIILMDAENGPRRNSLQEQIRALTQRAENIGCLQQLVTPLLELLHKMFPTDVSVPIRMPTPGASQSRS</sequence>
<feature type="region of interest" description="Disordered" evidence="1">
    <location>
        <begin position="1"/>
        <end position="27"/>
    </location>
</feature>
<feature type="transmembrane region" description="Helical" evidence="2">
    <location>
        <begin position="187"/>
        <end position="208"/>
    </location>
</feature>
<feature type="transmembrane region" description="Helical" evidence="2">
    <location>
        <begin position="214"/>
        <end position="239"/>
    </location>
</feature>
<evidence type="ECO:0000313" key="4">
    <source>
        <dbReference type="EMBL" id="KAH8982895.1"/>
    </source>
</evidence>
<keyword evidence="5" id="KW-1185">Reference proteome</keyword>
<evidence type="ECO:0000259" key="3">
    <source>
        <dbReference type="Pfam" id="PF20153"/>
    </source>
</evidence>
<feature type="transmembrane region" description="Helical" evidence="2">
    <location>
        <begin position="251"/>
        <end position="270"/>
    </location>
</feature>
<organism evidence="4 5">
    <name type="scientific">Lactarius akahatsu</name>
    <dbReference type="NCBI Taxonomy" id="416441"/>
    <lineage>
        <taxon>Eukaryota</taxon>
        <taxon>Fungi</taxon>
        <taxon>Dikarya</taxon>
        <taxon>Basidiomycota</taxon>
        <taxon>Agaricomycotina</taxon>
        <taxon>Agaricomycetes</taxon>
        <taxon>Russulales</taxon>
        <taxon>Russulaceae</taxon>
        <taxon>Lactarius</taxon>
    </lineage>
</organism>
<evidence type="ECO:0000313" key="5">
    <source>
        <dbReference type="Proteomes" id="UP001201163"/>
    </source>
</evidence>
<gene>
    <name evidence="4" type="ORF">EDB92DRAFT_1952040</name>
</gene>
<evidence type="ECO:0000256" key="1">
    <source>
        <dbReference type="SAM" id="MobiDB-lite"/>
    </source>
</evidence>
<dbReference type="Pfam" id="PF20153">
    <property type="entry name" value="DUF6535"/>
    <property type="match status" value="1"/>
</dbReference>
<proteinExistence type="predicted"/>
<evidence type="ECO:0000256" key="2">
    <source>
        <dbReference type="SAM" id="Phobius"/>
    </source>
</evidence>
<dbReference type="InterPro" id="IPR045338">
    <property type="entry name" value="DUF6535"/>
</dbReference>
<keyword evidence="2" id="KW-0472">Membrane</keyword>
<dbReference type="EMBL" id="JAKELL010000095">
    <property type="protein sequence ID" value="KAH8982895.1"/>
    <property type="molecule type" value="Genomic_DNA"/>
</dbReference>
<protein>
    <recommendedName>
        <fullName evidence="3">DUF6535 domain-containing protein</fullName>
    </recommendedName>
</protein>
<reference evidence="4" key="1">
    <citation type="submission" date="2022-01" db="EMBL/GenBank/DDBJ databases">
        <title>Comparative genomics reveals a dynamic genome evolution in the ectomycorrhizal milk-cap (Lactarius) mushrooms.</title>
        <authorList>
            <consortium name="DOE Joint Genome Institute"/>
            <person name="Lebreton A."/>
            <person name="Tang N."/>
            <person name="Kuo A."/>
            <person name="LaButti K."/>
            <person name="Drula E."/>
            <person name="Barry K."/>
            <person name="Clum A."/>
            <person name="Lipzen A."/>
            <person name="Mousain D."/>
            <person name="Ng V."/>
            <person name="Wang R."/>
            <person name="Wang X."/>
            <person name="Dai Y."/>
            <person name="Henrissat B."/>
            <person name="Grigoriev I.V."/>
            <person name="Guerin-Laguette A."/>
            <person name="Yu F."/>
            <person name="Martin F.M."/>
        </authorList>
    </citation>
    <scope>NUCLEOTIDE SEQUENCE</scope>
    <source>
        <strain evidence="4">QP</strain>
    </source>
</reference>
<comment type="caution">
    <text evidence="4">The sequence shown here is derived from an EMBL/GenBank/DDBJ whole genome shotgun (WGS) entry which is preliminary data.</text>
</comment>